<dbReference type="GO" id="GO:0008168">
    <property type="term" value="F:methyltransferase activity"/>
    <property type="evidence" value="ECO:0007669"/>
    <property type="project" value="TreeGrafter"/>
</dbReference>
<dbReference type="PANTHER" id="PTHR43591">
    <property type="entry name" value="METHYLTRANSFERASE"/>
    <property type="match status" value="1"/>
</dbReference>
<reference evidence="2 3" key="1">
    <citation type="submission" date="2017-06" db="EMBL/GenBank/DDBJ databases">
        <title>Comparative genomic analysis of Ambrosia Fusariam Clade fungi.</title>
        <authorList>
            <person name="Stajich J.E."/>
            <person name="Carrillo J."/>
            <person name="Kijimoto T."/>
            <person name="Eskalen A."/>
            <person name="O'Donnell K."/>
            <person name="Kasson M."/>
        </authorList>
    </citation>
    <scope>NUCLEOTIDE SEQUENCE [LARGE SCALE GENOMIC DNA]</scope>
    <source>
        <strain evidence="2 3">NRRL62606</strain>
    </source>
</reference>
<keyword evidence="3" id="KW-1185">Reference proteome</keyword>
<dbReference type="InterPro" id="IPR029063">
    <property type="entry name" value="SAM-dependent_MTases_sf"/>
</dbReference>
<name>A0A428RBT1_9HYPO</name>
<gene>
    <name evidence="2" type="ORF">CEP51_011296</name>
</gene>
<proteinExistence type="inferred from homology"/>
<dbReference type="AlphaFoldDB" id="A0A428RBT1"/>
<evidence type="ECO:0000313" key="2">
    <source>
        <dbReference type="EMBL" id="RSL74975.1"/>
    </source>
</evidence>
<comment type="similarity">
    <text evidence="1">Belongs to the methyltransferase superfamily. LaeA methyltransferase family.</text>
</comment>
<dbReference type="Proteomes" id="UP000287972">
    <property type="component" value="Unassembled WGS sequence"/>
</dbReference>
<dbReference type="SUPFAM" id="SSF53335">
    <property type="entry name" value="S-adenosyl-L-methionine-dependent methyltransferases"/>
    <property type="match status" value="1"/>
</dbReference>
<evidence type="ECO:0008006" key="4">
    <source>
        <dbReference type="Google" id="ProtNLM"/>
    </source>
</evidence>
<accession>A0A428RBT1</accession>
<evidence type="ECO:0000256" key="1">
    <source>
        <dbReference type="ARBA" id="ARBA00038158"/>
    </source>
</evidence>
<dbReference type="Gene3D" id="3.40.50.150">
    <property type="entry name" value="Vaccinia Virus protein VP39"/>
    <property type="match status" value="1"/>
</dbReference>
<comment type="caution">
    <text evidence="2">The sequence shown here is derived from an EMBL/GenBank/DDBJ whole genome shotgun (WGS) entry which is preliminary data.</text>
</comment>
<organism evidence="2 3">
    <name type="scientific">Fusarium floridanum</name>
    <dbReference type="NCBI Taxonomy" id="1325733"/>
    <lineage>
        <taxon>Eukaryota</taxon>
        <taxon>Fungi</taxon>
        <taxon>Dikarya</taxon>
        <taxon>Ascomycota</taxon>
        <taxon>Pezizomycotina</taxon>
        <taxon>Sordariomycetes</taxon>
        <taxon>Hypocreomycetidae</taxon>
        <taxon>Hypocreales</taxon>
        <taxon>Nectriaceae</taxon>
        <taxon>Fusarium</taxon>
        <taxon>Fusarium solani species complex</taxon>
    </lineage>
</organism>
<sequence length="346" mass="38873">MYSGRSKTVWVPGLSVVSYPKAVDTFDDDDSAISTLNTSSLTSLRSSVLRAQEENGRTYHSMSSGKYNYPNDERENDRLDIQHNVWLLTLDGELGLSPKISEPAKRVLDAGTGTGIWAVEYADLHPESEVIGVDLSPIQPSLVPPNCTFEVDDLEKEWTWSKKFDLVLSRVMTGCFVDMQEFVHKAYAHLEPGGYLEMQDLTNPLACDDGTLHEGLELHRLGHLLVEASDKAGRPNNTASKYKEYLEKAGFVDVVERKFKWPLNQWPKEKKYKEIGAWTCENLTSGLEGLLLALLTRFLGWTPEEVIAFCALVRKQLRDTSIHAYIPVYIVYGRKPEEVAKSSPAS</sequence>
<dbReference type="CDD" id="cd02440">
    <property type="entry name" value="AdoMet_MTases"/>
    <property type="match status" value="1"/>
</dbReference>
<protein>
    <recommendedName>
        <fullName evidence="4">Methyltransferase domain-containing protein</fullName>
    </recommendedName>
</protein>
<dbReference type="PANTHER" id="PTHR43591:SF102">
    <property type="entry name" value="S-ADENOSYL-L-METHIONINE-DEPENDENT METHYLTRANSFERASE"/>
    <property type="match status" value="1"/>
</dbReference>
<evidence type="ECO:0000313" key="3">
    <source>
        <dbReference type="Proteomes" id="UP000287972"/>
    </source>
</evidence>
<dbReference type="EMBL" id="NKCL01000378">
    <property type="protein sequence ID" value="RSL74975.1"/>
    <property type="molecule type" value="Genomic_DNA"/>
</dbReference>
<dbReference type="Pfam" id="PF13489">
    <property type="entry name" value="Methyltransf_23"/>
    <property type="match status" value="1"/>
</dbReference>